<evidence type="ECO:0000313" key="5">
    <source>
        <dbReference type="Proteomes" id="UP000272140"/>
    </source>
</evidence>
<sequence>MPFAAPARDVQARGEARNGRMHARRTAARRGVLSRAVYGSSGESEWRSRDGLRDAGRPVRKARRA</sequence>
<dbReference type="Proteomes" id="UP000272140">
    <property type="component" value="Unassembled WGS sequence"/>
</dbReference>
<proteinExistence type="predicted"/>
<feature type="compositionally biased region" description="Basic and acidic residues" evidence="1">
    <location>
        <begin position="44"/>
        <end position="57"/>
    </location>
</feature>
<evidence type="ECO:0000313" key="3">
    <source>
        <dbReference type="EMBL" id="RSC03977.1"/>
    </source>
</evidence>
<dbReference type="Proteomes" id="UP000244809">
    <property type="component" value="Chromosome 1"/>
</dbReference>
<evidence type="ECO:0000313" key="2">
    <source>
        <dbReference type="EMBL" id="AWG28264.1"/>
    </source>
</evidence>
<protein>
    <submittedName>
        <fullName evidence="3">Uncharacterized protein</fullName>
    </submittedName>
</protein>
<dbReference type="EMBL" id="RKIO01000004">
    <property type="protein sequence ID" value="RSC03977.1"/>
    <property type="molecule type" value="Genomic_DNA"/>
</dbReference>
<dbReference type="AlphaFoldDB" id="A0A3R9C7C9"/>
<organism evidence="3 5">
    <name type="scientific">Burkholderia cenocepacia</name>
    <dbReference type="NCBI Taxonomy" id="95486"/>
    <lineage>
        <taxon>Bacteria</taxon>
        <taxon>Pseudomonadati</taxon>
        <taxon>Pseudomonadota</taxon>
        <taxon>Betaproteobacteria</taxon>
        <taxon>Burkholderiales</taxon>
        <taxon>Burkholderiaceae</taxon>
        <taxon>Burkholderia</taxon>
        <taxon>Burkholderia cepacia complex</taxon>
    </lineage>
</organism>
<reference evidence="5" key="3">
    <citation type="submission" date="2018-11" db="EMBL/GenBank/DDBJ databases">
        <title>FDA dAtabase for Regulatory Grade micrObial Sequences (FDA-ARGOS): Supporting development and validation of Infectious Disease Dx tests.</title>
        <authorList>
            <person name="Goldberg B."/>
            <person name="Campos J."/>
            <person name="Tallon L."/>
            <person name="Sadzewicz L."/>
            <person name="Zhao X."/>
            <person name="Vavikolanu K."/>
            <person name="Mehta A."/>
            <person name="Aluvathingal J."/>
            <person name="Nadendla S."/>
            <person name="Geyer C."/>
            <person name="Nandy P."/>
            <person name="Yan Y."/>
            <person name="Sichtig H."/>
        </authorList>
    </citation>
    <scope>NUCLEOTIDE SEQUENCE [LARGE SCALE GENOMIC DNA]</scope>
    <source>
        <strain evidence="5">FDAARGOS_544</strain>
    </source>
</reference>
<accession>A0A3R9C7C9</accession>
<reference evidence="2 4" key="1">
    <citation type="submission" date="2017-04" db="EMBL/GenBank/DDBJ databases">
        <title>Complete genome sequence of Burkholderia cenocepacia PC184 Midwest clone.</title>
        <authorList>
            <person name="Mulks M.H."/>
            <person name="Cooper V.S."/>
        </authorList>
    </citation>
    <scope>NUCLEOTIDE SEQUENCE [LARGE SCALE GENOMIC DNA]</scope>
    <source>
        <strain evidence="2 4">PC184 Mulks</strain>
    </source>
</reference>
<name>A0A3R9C7C9_9BURK</name>
<evidence type="ECO:0000313" key="4">
    <source>
        <dbReference type="Proteomes" id="UP000244809"/>
    </source>
</evidence>
<gene>
    <name evidence="2" type="ORF">B9Z07_04970</name>
    <name evidence="3" type="ORF">EGT41_32380</name>
</gene>
<feature type="compositionally biased region" description="Basic residues" evidence="1">
    <location>
        <begin position="19"/>
        <end position="28"/>
    </location>
</feature>
<feature type="region of interest" description="Disordered" evidence="1">
    <location>
        <begin position="1"/>
        <end position="65"/>
    </location>
</feature>
<dbReference type="EMBL" id="CP021067">
    <property type="protein sequence ID" value="AWG28264.1"/>
    <property type="molecule type" value="Genomic_DNA"/>
</dbReference>
<evidence type="ECO:0000256" key="1">
    <source>
        <dbReference type="SAM" id="MobiDB-lite"/>
    </source>
</evidence>
<reference evidence="3" key="2">
    <citation type="submission" date="2018-11" db="EMBL/GenBank/DDBJ databases">
        <title>FDA dAtabase for Regulatory Grade micrObial Sequences (FDA-ARGOS): Supporting development and validation of Infectious Disease Dx tests.</title>
        <authorList>
            <person name="Plongla R."/>
            <person name="Gilligan P."/>
            <person name="Tallon L.J."/>
            <person name="Sadzewicz L."/>
            <person name="Zhao X."/>
            <person name="Vavikolanu K."/>
            <person name="Mehta A."/>
            <person name="Aluvathingal J."/>
            <person name="Nadendla S."/>
            <person name="Geyer C."/>
            <person name="Nandy P."/>
            <person name="Yan Y."/>
            <person name="Sichtig H."/>
        </authorList>
    </citation>
    <scope>NUCLEOTIDE SEQUENCE</scope>
    <source>
        <strain evidence="3">FDAARGOS_544</strain>
    </source>
</reference>